<dbReference type="RefSeq" id="WP_380789291.1">
    <property type="nucleotide sequence ID" value="NZ_JBHTKR010000002.1"/>
</dbReference>
<dbReference type="PROSITE" id="PS51891">
    <property type="entry name" value="CENP_V_GFA"/>
    <property type="match status" value="1"/>
</dbReference>
<evidence type="ECO:0000313" key="7">
    <source>
        <dbReference type="Proteomes" id="UP001597151"/>
    </source>
</evidence>
<evidence type="ECO:0000313" key="6">
    <source>
        <dbReference type="EMBL" id="MFD1193943.1"/>
    </source>
</evidence>
<dbReference type="InterPro" id="IPR011057">
    <property type="entry name" value="Mss4-like_sf"/>
</dbReference>
<dbReference type="Pfam" id="PF04828">
    <property type="entry name" value="GFA"/>
    <property type="match status" value="1"/>
</dbReference>
<comment type="similarity">
    <text evidence="1">Belongs to the Gfa family.</text>
</comment>
<accession>A0ABW3TA74</accession>
<evidence type="ECO:0000256" key="2">
    <source>
        <dbReference type="ARBA" id="ARBA00022723"/>
    </source>
</evidence>
<keyword evidence="4" id="KW-0456">Lyase</keyword>
<sequence>MPEPAPIFHAQCYCGAVKLEAEGEPLLQGYCHCSSCRQRSAAPMIGYTIWLETAVTFREGKDLINRFPKLDKPEASKWMSCKVCGCAIGAHLTERGAIDIFVGAFRDFPFQPNTHINYGEAIIRMNDGLPKYRDMPGRSGGSDELMQE</sequence>
<comment type="caution">
    <text evidence="6">The sequence shown here is derived from an EMBL/GenBank/DDBJ whole genome shotgun (WGS) entry which is preliminary data.</text>
</comment>
<proteinExistence type="inferred from homology"/>
<evidence type="ECO:0000259" key="5">
    <source>
        <dbReference type="PROSITE" id="PS51891"/>
    </source>
</evidence>
<feature type="domain" description="CENP-V/GFA" evidence="5">
    <location>
        <begin position="8"/>
        <end position="133"/>
    </location>
</feature>
<dbReference type="PANTHER" id="PTHR33337:SF40">
    <property type="entry name" value="CENP-V_GFA DOMAIN-CONTAINING PROTEIN-RELATED"/>
    <property type="match status" value="1"/>
</dbReference>
<dbReference type="Proteomes" id="UP001597151">
    <property type="component" value="Unassembled WGS sequence"/>
</dbReference>
<dbReference type="InterPro" id="IPR006913">
    <property type="entry name" value="CENP-V/GFA"/>
</dbReference>
<reference evidence="7" key="1">
    <citation type="journal article" date="2019" name="Int. J. Syst. Evol. Microbiol.">
        <title>The Global Catalogue of Microorganisms (GCM) 10K type strain sequencing project: providing services to taxonomists for standard genome sequencing and annotation.</title>
        <authorList>
            <consortium name="The Broad Institute Genomics Platform"/>
            <consortium name="The Broad Institute Genome Sequencing Center for Infectious Disease"/>
            <person name="Wu L."/>
            <person name="Ma J."/>
        </authorList>
    </citation>
    <scope>NUCLEOTIDE SEQUENCE [LARGE SCALE GENOMIC DNA]</scope>
    <source>
        <strain evidence="7">CCUG 55328</strain>
    </source>
</reference>
<dbReference type="SUPFAM" id="SSF51316">
    <property type="entry name" value="Mss4-like"/>
    <property type="match status" value="1"/>
</dbReference>
<dbReference type="Gene3D" id="3.90.1590.10">
    <property type="entry name" value="glutathione-dependent formaldehyde- activating enzyme (gfa)"/>
    <property type="match status" value="1"/>
</dbReference>
<dbReference type="EMBL" id="JBHTKR010000002">
    <property type="protein sequence ID" value="MFD1193943.1"/>
    <property type="molecule type" value="Genomic_DNA"/>
</dbReference>
<evidence type="ECO:0000256" key="3">
    <source>
        <dbReference type="ARBA" id="ARBA00022833"/>
    </source>
</evidence>
<keyword evidence="3" id="KW-0862">Zinc</keyword>
<evidence type="ECO:0000256" key="4">
    <source>
        <dbReference type="ARBA" id="ARBA00023239"/>
    </source>
</evidence>
<evidence type="ECO:0000256" key="1">
    <source>
        <dbReference type="ARBA" id="ARBA00005495"/>
    </source>
</evidence>
<gene>
    <name evidence="6" type="ORF">ACFQ3C_04615</name>
</gene>
<keyword evidence="2" id="KW-0479">Metal-binding</keyword>
<dbReference type="PANTHER" id="PTHR33337">
    <property type="entry name" value="GFA DOMAIN-CONTAINING PROTEIN"/>
    <property type="match status" value="1"/>
</dbReference>
<keyword evidence="7" id="KW-1185">Reference proteome</keyword>
<name>A0ABW3TA74_9RHOB</name>
<protein>
    <submittedName>
        <fullName evidence="6">GFA family protein</fullName>
    </submittedName>
</protein>
<organism evidence="6 7">
    <name type="scientific">Seohaeicola saemankumensis</name>
    <dbReference type="NCBI Taxonomy" id="481181"/>
    <lineage>
        <taxon>Bacteria</taxon>
        <taxon>Pseudomonadati</taxon>
        <taxon>Pseudomonadota</taxon>
        <taxon>Alphaproteobacteria</taxon>
        <taxon>Rhodobacterales</taxon>
        <taxon>Roseobacteraceae</taxon>
        <taxon>Seohaeicola</taxon>
    </lineage>
</organism>